<keyword evidence="2" id="KW-0808">Transferase</keyword>
<dbReference type="GO" id="GO:0005634">
    <property type="term" value="C:nucleus"/>
    <property type="evidence" value="ECO:0007669"/>
    <property type="project" value="TreeGrafter"/>
</dbReference>
<evidence type="ECO:0000313" key="9">
    <source>
        <dbReference type="Proteomes" id="UP000023152"/>
    </source>
</evidence>
<feature type="binding site" evidence="6">
    <location>
        <position position="160"/>
    </location>
    <ligand>
        <name>ATP</name>
        <dbReference type="ChEBI" id="CHEBI:30616"/>
    </ligand>
</feature>
<gene>
    <name evidence="8" type="ORF">RFI_09849</name>
</gene>
<organism evidence="8 9">
    <name type="scientific">Reticulomyxa filosa</name>
    <dbReference type="NCBI Taxonomy" id="46433"/>
    <lineage>
        <taxon>Eukaryota</taxon>
        <taxon>Sar</taxon>
        <taxon>Rhizaria</taxon>
        <taxon>Retaria</taxon>
        <taxon>Foraminifera</taxon>
        <taxon>Monothalamids</taxon>
        <taxon>Reticulomyxidae</taxon>
        <taxon>Reticulomyxa</taxon>
    </lineage>
</organism>
<evidence type="ECO:0000256" key="3">
    <source>
        <dbReference type="ARBA" id="ARBA00022741"/>
    </source>
</evidence>
<feature type="non-terminal residue" evidence="8">
    <location>
        <position position="1"/>
    </location>
</feature>
<dbReference type="InterPro" id="IPR017441">
    <property type="entry name" value="Protein_kinase_ATP_BS"/>
</dbReference>
<evidence type="ECO:0000313" key="8">
    <source>
        <dbReference type="EMBL" id="ETO27283.1"/>
    </source>
</evidence>
<accession>X6NMX4</accession>
<dbReference type="PANTHER" id="PTHR45646:SF11">
    <property type="entry name" value="SERINE_THREONINE-PROTEIN KINASE DOA"/>
    <property type="match status" value="1"/>
</dbReference>
<evidence type="ECO:0000256" key="2">
    <source>
        <dbReference type="ARBA" id="ARBA00022679"/>
    </source>
</evidence>
<feature type="domain" description="Protein kinase" evidence="7">
    <location>
        <begin position="130"/>
        <end position="200"/>
    </location>
</feature>
<evidence type="ECO:0000256" key="1">
    <source>
        <dbReference type="ARBA" id="ARBA00022527"/>
    </source>
</evidence>
<name>X6NMX4_RETFI</name>
<keyword evidence="1" id="KW-0723">Serine/threonine-protein kinase</keyword>
<sequence length="200" mass="22877">NATSFKHKGELPPSFFILYPPNYHHLTKIETETVAPKIDIPFHEILDLQHVSMDNDKTLFTKAKAGPQEQEKSALQYRPLIVPFAPVVLNGGRFTVNPNSQNPNPQQYIPQHDDKGYIIFEKGLILGQRYELVQQLGKGTFSKVFMAKDLYQPGICRAIKVIRNLEKYQVIIFIHHISLLSALQYAQGKQNKKKLTVCTY</sequence>
<evidence type="ECO:0000256" key="6">
    <source>
        <dbReference type="PROSITE-ProRule" id="PRU10141"/>
    </source>
</evidence>
<dbReference type="SUPFAM" id="SSF56112">
    <property type="entry name" value="Protein kinase-like (PK-like)"/>
    <property type="match status" value="1"/>
</dbReference>
<comment type="caution">
    <text evidence="8">The sequence shown here is derived from an EMBL/GenBank/DDBJ whole genome shotgun (WGS) entry which is preliminary data.</text>
</comment>
<proteinExistence type="predicted"/>
<dbReference type="InterPro" id="IPR000719">
    <property type="entry name" value="Prot_kinase_dom"/>
</dbReference>
<protein>
    <submittedName>
        <fullName evidence="8">Dual specificity protein kinase CLK2</fullName>
    </submittedName>
</protein>
<dbReference type="OrthoDB" id="283111at2759"/>
<dbReference type="AlphaFoldDB" id="X6NMX4"/>
<keyword evidence="9" id="KW-1185">Reference proteome</keyword>
<evidence type="ECO:0000256" key="4">
    <source>
        <dbReference type="ARBA" id="ARBA00022777"/>
    </source>
</evidence>
<dbReference type="PROSITE" id="PS50011">
    <property type="entry name" value="PROTEIN_KINASE_DOM"/>
    <property type="match status" value="1"/>
</dbReference>
<keyword evidence="5 6" id="KW-0067">ATP-binding</keyword>
<dbReference type="GO" id="GO:0005524">
    <property type="term" value="F:ATP binding"/>
    <property type="evidence" value="ECO:0007669"/>
    <property type="project" value="UniProtKB-UniRule"/>
</dbReference>
<dbReference type="InterPro" id="IPR051175">
    <property type="entry name" value="CLK_kinases"/>
</dbReference>
<dbReference type="GO" id="GO:0004674">
    <property type="term" value="F:protein serine/threonine kinase activity"/>
    <property type="evidence" value="ECO:0007669"/>
    <property type="project" value="UniProtKB-KW"/>
</dbReference>
<keyword evidence="3 6" id="KW-0547">Nucleotide-binding</keyword>
<dbReference type="PANTHER" id="PTHR45646">
    <property type="entry name" value="SERINE/THREONINE-PROTEIN KINASE DOA-RELATED"/>
    <property type="match status" value="1"/>
</dbReference>
<dbReference type="Gene3D" id="3.30.200.20">
    <property type="entry name" value="Phosphorylase Kinase, domain 1"/>
    <property type="match status" value="1"/>
</dbReference>
<keyword evidence="4 8" id="KW-0418">Kinase</keyword>
<evidence type="ECO:0000256" key="5">
    <source>
        <dbReference type="ARBA" id="ARBA00022840"/>
    </source>
</evidence>
<dbReference type="PROSITE" id="PS00107">
    <property type="entry name" value="PROTEIN_KINASE_ATP"/>
    <property type="match status" value="1"/>
</dbReference>
<reference evidence="8 9" key="1">
    <citation type="journal article" date="2013" name="Curr. Biol.">
        <title>The Genome of the Foraminiferan Reticulomyxa filosa.</title>
        <authorList>
            <person name="Glockner G."/>
            <person name="Hulsmann N."/>
            <person name="Schleicher M."/>
            <person name="Noegel A.A."/>
            <person name="Eichinger L."/>
            <person name="Gallinger C."/>
            <person name="Pawlowski J."/>
            <person name="Sierra R."/>
            <person name="Euteneuer U."/>
            <person name="Pillet L."/>
            <person name="Moustafa A."/>
            <person name="Platzer M."/>
            <person name="Groth M."/>
            <person name="Szafranski K."/>
            <person name="Schliwa M."/>
        </authorList>
    </citation>
    <scope>NUCLEOTIDE SEQUENCE [LARGE SCALE GENOMIC DNA]</scope>
</reference>
<evidence type="ECO:0000259" key="7">
    <source>
        <dbReference type="PROSITE" id="PS50011"/>
    </source>
</evidence>
<dbReference type="InterPro" id="IPR011009">
    <property type="entry name" value="Kinase-like_dom_sf"/>
</dbReference>
<dbReference type="Proteomes" id="UP000023152">
    <property type="component" value="Unassembled WGS sequence"/>
</dbReference>
<dbReference type="EMBL" id="ASPP01007352">
    <property type="protein sequence ID" value="ETO27283.1"/>
    <property type="molecule type" value="Genomic_DNA"/>
</dbReference>